<comment type="caution">
    <text evidence="1">The sequence shown here is derived from an EMBL/GenBank/DDBJ whole genome shotgun (WGS) entry which is preliminary data.</text>
</comment>
<dbReference type="Proteomes" id="UP000239865">
    <property type="component" value="Unassembled WGS sequence"/>
</dbReference>
<proteinExistence type="predicted"/>
<dbReference type="OrthoDB" id="5996857at2"/>
<protein>
    <submittedName>
        <fullName evidence="1">Uncharacterized protein</fullName>
    </submittedName>
</protein>
<reference evidence="1 2" key="1">
    <citation type="submission" date="2016-08" db="EMBL/GenBank/DDBJ databases">
        <authorList>
            <person name="Seilhamer J.J."/>
        </authorList>
    </citation>
    <scope>NUCLEOTIDE SEQUENCE [LARGE SCALE GENOMIC DNA]</scope>
    <source>
        <strain evidence="1 2">CFBP4644</strain>
    </source>
</reference>
<gene>
    <name evidence="1" type="ORF">XmelCFBP4644_08535</name>
</gene>
<name>A0A2S7DI87_9XANT</name>
<dbReference type="EMBL" id="MDEH01000003">
    <property type="protein sequence ID" value="PPU73543.1"/>
    <property type="molecule type" value="Genomic_DNA"/>
</dbReference>
<organism evidence="1 2">
    <name type="scientific">Xanthomonas melonis</name>
    <dbReference type="NCBI Taxonomy" id="56456"/>
    <lineage>
        <taxon>Bacteria</taxon>
        <taxon>Pseudomonadati</taxon>
        <taxon>Pseudomonadota</taxon>
        <taxon>Gammaproteobacteria</taxon>
        <taxon>Lysobacterales</taxon>
        <taxon>Lysobacteraceae</taxon>
        <taxon>Xanthomonas</taxon>
    </lineage>
</organism>
<evidence type="ECO:0000313" key="2">
    <source>
        <dbReference type="Proteomes" id="UP000239865"/>
    </source>
</evidence>
<sequence length="203" mass="21951">MNSSVSRRPLTHAEADALQARCPAGWEYLRLRGGEDGFDACDGPLRIDGALEIEENVLVVLGDLECDILFVNDIASLIVAGELRAQAIIANGGLHVLGDLDCQTLVGLSYGDRIFGCTGRARVGTLIEDAHTFDFVGTFEADLIAPQSNVIAVPENARIARDFRHGMDAQQAREAFVESVLEDGALDVDRVCSVLWEGRSPLR</sequence>
<dbReference type="RefSeq" id="WP_146092350.1">
    <property type="nucleotide sequence ID" value="NZ_JAJGQH010000006.1"/>
</dbReference>
<dbReference type="AlphaFoldDB" id="A0A2S7DI87"/>
<evidence type="ECO:0000313" key="1">
    <source>
        <dbReference type="EMBL" id="PPU73543.1"/>
    </source>
</evidence>
<accession>A0A2S7DI87</accession>